<proteinExistence type="predicted"/>
<dbReference type="PhylomeDB" id="S7ZLL9"/>
<evidence type="ECO:0000313" key="1">
    <source>
        <dbReference type="EMBL" id="EPS31219.1"/>
    </source>
</evidence>
<reference evidence="1 2" key="1">
    <citation type="journal article" date="2013" name="PLoS ONE">
        <title>Genomic and secretomic analyses reveal unique features of the lignocellulolytic enzyme system of Penicillium decumbens.</title>
        <authorList>
            <person name="Liu G."/>
            <person name="Zhang L."/>
            <person name="Wei X."/>
            <person name="Zou G."/>
            <person name="Qin Y."/>
            <person name="Ma L."/>
            <person name="Li J."/>
            <person name="Zheng H."/>
            <person name="Wang S."/>
            <person name="Wang C."/>
            <person name="Xun L."/>
            <person name="Zhao G.-P."/>
            <person name="Zhou Z."/>
            <person name="Qu Y."/>
        </authorList>
    </citation>
    <scope>NUCLEOTIDE SEQUENCE [LARGE SCALE GENOMIC DNA]</scope>
    <source>
        <strain evidence="2">114-2 / CGMCC 5302</strain>
    </source>
</reference>
<dbReference type="Proteomes" id="UP000019376">
    <property type="component" value="Unassembled WGS sequence"/>
</dbReference>
<sequence>MYAARNNFAFDVVYWRKIDQPFFGPVIGKDGDLSDVWRKRLDLLQPGEKALMEECVDLKVKDRDTRRLK</sequence>
<dbReference type="AlphaFoldDB" id="S7ZLL9"/>
<dbReference type="STRING" id="933388.S7ZLL9"/>
<dbReference type="OrthoDB" id="5412996at2759"/>
<dbReference type="HOGENOM" id="CLU_164893_0_0_1"/>
<keyword evidence="2" id="KW-1185">Reference proteome</keyword>
<evidence type="ECO:0000313" key="2">
    <source>
        <dbReference type="Proteomes" id="UP000019376"/>
    </source>
</evidence>
<organism evidence="1 2">
    <name type="scientific">Penicillium oxalicum (strain 114-2 / CGMCC 5302)</name>
    <name type="common">Penicillium decumbens</name>
    <dbReference type="NCBI Taxonomy" id="933388"/>
    <lineage>
        <taxon>Eukaryota</taxon>
        <taxon>Fungi</taxon>
        <taxon>Dikarya</taxon>
        <taxon>Ascomycota</taxon>
        <taxon>Pezizomycotina</taxon>
        <taxon>Eurotiomycetes</taxon>
        <taxon>Eurotiomycetidae</taxon>
        <taxon>Eurotiales</taxon>
        <taxon>Aspergillaceae</taxon>
        <taxon>Penicillium</taxon>
    </lineage>
</organism>
<accession>S7ZLL9</accession>
<gene>
    <name evidence="1" type="ORF">PDE_06174</name>
</gene>
<name>S7ZLL9_PENO1</name>
<protein>
    <submittedName>
        <fullName evidence="1">Uncharacterized protein</fullName>
    </submittedName>
</protein>
<dbReference type="EMBL" id="KB644413">
    <property type="protein sequence ID" value="EPS31219.1"/>
    <property type="molecule type" value="Genomic_DNA"/>
</dbReference>